<evidence type="ECO:0000313" key="1">
    <source>
        <dbReference type="EMBL" id="NEN22699.1"/>
    </source>
</evidence>
<evidence type="ECO:0000313" key="2">
    <source>
        <dbReference type="Proteomes" id="UP000486602"/>
    </source>
</evidence>
<dbReference type="PROSITE" id="PS51257">
    <property type="entry name" value="PROKAR_LIPOPROTEIN"/>
    <property type="match status" value="1"/>
</dbReference>
<accession>A0A7K3WM21</accession>
<dbReference type="Proteomes" id="UP000486602">
    <property type="component" value="Unassembled WGS sequence"/>
</dbReference>
<reference evidence="1 2" key="1">
    <citation type="submission" date="2020-02" db="EMBL/GenBank/DDBJ databases">
        <title>Out from the shadows clarifying the taxonomy of the family Cryomorphaceae and related taxa by utilizing the GTDB taxonomic framework.</title>
        <authorList>
            <person name="Bowman J.P."/>
        </authorList>
    </citation>
    <scope>NUCLEOTIDE SEQUENCE [LARGE SCALE GENOMIC DNA]</scope>
    <source>
        <strain evidence="1 2">QSSC 1-22</strain>
    </source>
</reference>
<dbReference type="AlphaFoldDB" id="A0A7K3WM21"/>
<dbReference type="Gene3D" id="2.60.120.430">
    <property type="entry name" value="Galactose-binding lectin"/>
    <property type="match status" value="2"/>
</dbReference>
<proteinExistence type="predicted"/>
<evidence type="ECO:0008006" key="3">
    <source>
        <dbReference type="Google" id="ProtNLM"/>
    </source>
</evidence>
<organism evidence="1 2">
    <name type="scientific">Cryomorpha ignava</name>
    <dbReference type="NCBI Taxonomy" id="101383"/>
    <lineage>
        <taxon>Bacteria</taxon>
        <taxon>Pseudomonadati</taxon>
        <taxon>Bacteroidota</taxon>
        <taxon>Flavobacteriia</taxon>
        <taxon>Flavobacteriales</taxon>
        <taxon>Cryomorphaceae</taxon>
        <taxon>Cryomorpha</taxon>
    </lineage>
</organism>
<dbReference type="EMBL" id="JAAGVY010000004">
    <property type="protein sequence ID" value="NEN22699.1"/>
    <property type="molecule type" value="Genomic_DNA"/>
</dbReference>
<name>A0A7K3WM21_9FLAO</name>
<dbReference type="SUPFAM" id="SSF49785">
    <property type="entry name" value="Galactose-binding domain-like"/>
    <property type="match status" value="2"/>
</dbReference>
<keyword evidence="2" id="KW-1185">Reference proteome</keyword>
<protein>
    <recommendedName>
        <fullName evidence="3">CBM11 domain-containing protein</fullName>
    </recommendedName>
</protein>
<dbReference type="InterPro" id="IPR008979">
    <property type="entry name" value="Galactose-bd-like_sf"/>
</dbReference>
<sequence length="403" mass="46017">MRSILHMICQHATLFFFGLMLFGCVQFKPQTLYDGLEPIEKPTKPEILSIVVEPVIFRDNAKDMWGLKSDSCQTVSLTSEFTHSGTEAIDLEWNPAAGGCDFAGIGIGWDSYVGKDLTSIMDYAAIQFYVRSKSGRMFGLPIVLTLEDHSGGMGFSYTDNKYFERTAIDEEWQKVVVPLNSFEMEKENLDPSNIKQLQLELQQSGKIYLDDIELVYYTPEPIVPWMDEEVLPNPLSTPIVIFDKKFINDNYWGFIKDDCQNFEMKPVDSLNEGGDIIHAKWEEKEGCKLMTFGASWHKWKPVDLSNVLGSKGFSFRIKRADGSSESLPIKVGLEDYDRAVTYVMLLPKYVAEGNYDTNWRVVKIPLSDLPKGFDFSRTKQLMFNFEEAGEVFIDDIKFIDLKD</sequence>
<dbReference type="RefSeq" id="WP_163283418.1">
    <property type="nucleotide sequence ID" value="NZ_JAAGVY010000004.1"/>
</dbReference>
<comment type="caution">
    <text evidence="1">The sequence shown here is derived from an EMBL/GenBank/DDBJ whole genome shotgun (WGS) entry which is preliminary data.</text>
</comment>
<gene>
    <name evidence="1" type="ORF">G3O08_04165</name>
</gene>